<comment type="caution">
    <text evidence="1">The sequence shown here is derived from an EMBL/GenBank/DDBJ whole genome shotgun (WGS) entry which is preliminary data.</text>
</comment>
<reference evidence="1 2" key="1">
    <citation type="submission" date="2019-03" db="EMBL/GenBank/DDBJ databases">
        <title>Single cell metagenomics reveals metabolic interactions within the superorganism composed of flagellate Streblomastix strix and complex community of Bacteroidetes bacteria on its surface.</title>
        <authorList>
            <person name="Treitli S.C."/>
            <person name="Kolisko M."/>
            <person name="Husnik F."/>
            <person name="Keeling P."/>
            <person name="Hampl V."/>
        </authorList>
    </citation>
    <scope>NUCLEOTIDE SEQUENCE [LARGE SCALE GENOMIC DNA]</scope>
    <source>
        <strain evidence="1">ST1C</strain>
    </source>
</reference>
<dbReference type="EMBL" id="SNRW01002748">
    <property type="protein sequence ID" value="KAA6391829.1"/>
    <property type="molecule type" value="Genomic_DNA"/>
</dbReference>
<dbReference type="Proteomes" id="UP000324800">
    <property type="component" value="Unassembled WGS sequence"/>
</dbReference>
<proteinExistence type="predicted"/>
<dbReference type="AlphaFoldDB" id="A0A5J4WBT2"/>
<protein>
    <submittedName>
        <fullName evidence="1">Uncharacterized protein</fullName>
    </submittedName>
</protein>
<accession>A0A5J4WBT2</accession>
<gene>
    <name evidence="1" type="ORF">EZS28_012648</name>
</gene>
<sequence>MHFRKGATYMPNCCGAQGKTAQSSSEEGNHVIISSTFSQLQYNLLAVQRMFESGFTVPYNGKETLNGIFGMYSTGLRNNMPKEDFVKTGKDDTSVLLAGGGDRLLQSLVGIENLTSIAFCGMSSVVASYDDQAVATYISFPNSTFDNGGYLLITYSTGVMNIRSPSNTYLQCVSATWVK</sequence>
<evidence type="ECO:0000313" key="2">
    <source>
        <dbReference type="Proteomes" id="UP000324800"/>
    </source>
</evidence>
<organism evidence="1 2">
    <name type="scientific">Streblomastix strix</name>
    <dbReference type="NCBI Taxonomy" id="222440"/>
    <lineage>
        <taxon>Eukaryota</taxon>
        <taxon>Metamonada</taxon>
        <taxon>Preaxostyla</taxon>
        <taxon>Oxymonadida</taxon>
        <taxon>Streblomastigidae</taxon>
        <taxon>Streblomastix</taxon>
    </lineage>
</organism>
<name>A0A5J4WBT2_9EUKA</name>
<evidence type="ECO:0000313" key="1">
    <source>
        <dbReference type="EMBL" id="KAA6391829.1"/>
    </source>
</evidence>